<evidence type="ECO:0000313" key="2">
    <source>
        <dbReference type="EMBL" id="GID71609.1"/>
    </source>
</evidence>
<dbReference type="Proteomes" id="UP000609879">
    <property type="component" value="Unassembled WGS sequence"/>
</dbReference>
<proteinExistence type="predicted"/>
<feature type="region of interest" description="Disordered" evidence="1">
    <location>
        <begin position="1"/>
        <end position="41"/>
    </location>
</feature>
<organism evidence="2 3">
    <name type="scientific">Paractinoplanes deccanensis</name>
    <dbReference type="NCBI Taxonomy" id="113561"/>
    <lineage>
        <taxon>Bacteria</taxon>
        <taxon>Bacillati</taxon>
        <taxon>Actinomycetota</taxon>
        <taxon>Actinomycetes</taxon>
        <taxon>Micromonosporales</taxon>
        <taxon>Micromonosporaceae</taxon>
        <taxon>Paractinoplanes</taxon>
    </lineage>
</organism>
<evidence type="ECO:0000313" key="3">
    <source>
        <dbReference type="Proteomes" id="UP000609879"/>
    </source>
</evidence>
<comment type="caution">
    <text evidence="2">The sequence shown here is derived from an EMBL/GenBank/DDBJ whole genome shotgun (WGS) entry which is preliminary data.</text>
</comment>
<sequence length="62" mass="6538">MFTFTFSATNSTLAGQPGEKRASFTNPGVSTRDRRSPPVAQSIVRGSDWAAFSAAAAPEYGL</sequence>
<protein>
    <recommendedName>
        <fullName evidence="4">DUF397 domain-containing protein</fullName>
    </recommendedName>
</protein>
<accession>A0ABQ3XV40</accession>
<reference evidence="2 3" key="1">
    <citation type="submission" date="2021-01" db="EMBL/GenBank/DDBJ databases">
        <title>Whole genome shotgun sequence of Actinoplanes deccanensis NBRC 13994.</title>
        <authorList>
            <person name="Komaki H."/>
            <person name="Tamura T."/>
        </authorList>
    </citation>
    <scope>NUCLEOTIDE SEQUENCE [LARGE SCALE GENOMIC DNA]</scope>
    <source>
        <strain evidence="2 3">NBRC 13994</strain>
    </source>
</reference>
<name>A0ABQ3XV40_9ACTN</name>
<feature type="compositionally biased region" description="Polar residues" evidence="1">
    <location>
        <begin position="1"/>
        <end position="14"/>
    </location>
</feature>
<evidence type="ECO:0000256" key="1">
    <source>
        <dbReference type="SAM" id="MobiDB-lite"/>
    </source>
</evidence>
<gene>
    <name evidence="2" type="ORF">Ade02nite_02500</name>
</gene>
<dbReference type="EMBL" id="BOMI01000003">
    <property type="protein sequence ID" value="GID71609.1"/>
    <property type="molecule type" value="Genomic_DNA"/>
</dbReference>
<keyword evidence="3" id="KW-1185">Reference proteome</keyword>
<evidence type="ECO:0008006" key="4">
    <source>
        <dbReference type="Google" id="ProtNLM"/>
    </source>
</evidence>